<feature type="region of interest" description="Disordered" evidence="4">
    <location>
        <begin position="78"/>
        <end position="97"/>
    </location>
</feature>
<dbReference type="PROSITE" id="PS51071">
    <property type="entry name" value="HTH_RPIR"/>
    <property type="match status" value="1"/>
</dbReference>
<dbReference type="Proteomes" id="UP001254759">
    <property type="component" value="Unassembled WGS sequence"/>
</dbReference>
<evidence type="ECO:0000259" key="5">
    <source>
        <dbReference type="PROSITE" id="PS51071"/>
    </source>
</evidence>
<organism evidence="6 7">
    <name type="scientific">Pseudoxanthomonas sacheonensis</name>
    <dbReference type="NCBI Taxonomy" id="443615"/>
    <lineage>
        <taxon>Bacteria</taxon>
        <taxon>Pseudomonadati</taxon>
        <taxon>Pseudomonadota</taxon>
        <taxon>Gammaproteobacteria</taxon>
        <taxon>Lysobacterales</taxon>
        <taxon>Lysobacteraceae</taxon>
        <taxon>Pseudoxanthomonas</taxon>
    </lineage>
</organism>
<dbReference type="SUPFAM" id="SSF53697">
    <property type="entry name" value="SIS domain"/>
    <property type="match status" value="1"/>
</dbReference>
<dbReference type="PANTHER" id="PTHR30514">
    <property type="entry name" value="GLUCOKINASE"/>
    <property type="match status" value="1"/>
</dbReference>
<feature type="domain" description="HTH rpiR-type" evidence="5">
    <location>
        <begin position="2"/>
        <end position="78"/>
    </location>
</feature>
<name>A0ABU1RUJ5_9GAMM</name>
<dbReference type="InterPro" id="IPR035472">
    <property type="entry name" value="RpiR-like_SIS"/>
</dbReference>
<dbReference type="Pfam" id="PF01380">
    <property type="entry name" value="SIS"/>
    <property type="match status" value="1"/>
</dbReference>
<dbReference type="Gene3D" id="1.10.10.10">
    <property type="entry name" value="Winged helix-like DNA-binding domain superfamily/Winged helix DNA-binding domain"/>
    <property type="match status" value="1"/>
</dbReference>
<evidence type="ECO:0000256" key="2">
    <source>
        <dbReference type="ARBA" id="ARBA00023125"/>
    </source>
</evidence>
<dbReference type="CDD" id="cd05013">
    <property type="entry name" value="SIS_RpiR"/>
    <property type="match status" value="1"/>
</dbReference>
<evidence type="ECO:0000256" key="4">
    <source>
        <dbReference type="SAM" id="MobiDB-lite"/>
    </source>
</evidence>
<evidence type="ECO:0000313" key="6">
    <source>
        <dbReference type="EMBL" id="MDR6842448.1"/>
    </source>
</evidence>
<dbReference type="RefSeq" id="WP_310094473.1">
    <property type="nucleotide sequence ID" value="NZ_JAVDTT010000003.1"/>
</dbReference>
<dbReference type="InterPro" id="IPR000281">
    <property type="entry name" value="HTH_RpiR"/>
</dbReference>
<feature type="region of interest" description="Disordered" evidence="4">
    <location>
        <begin position="280"/>
        <end position="304"/>
    </location>
</feature>
<accession>A0ABU1RUJ5</accession>
<dbReference type="InterPro" id="IPR047640">
    <property type="entry name" value="RpiR-like"/>
</dbReference>
<dbReference type="PANTHER" id="PTHR30514:SF18">
    <property type="entry name" value="RPIR-FAMILY TRANSCRIPTIONAL REGULATOR"/>
    <property type="match status" value="1"/>
</dbReference>
<keyword evidence="3" id="KW-0804">Transcription</keyword>
<dbReference type="InterPro" id="IPR036388">
    <property type="entry name" value="WH-like_DNA-bd_sf"/>
</dbReference>
<reference evidence="6 7" key="1">
    <citation type="submission" date="2023-07" db="EMBL/GenBank/DDBJ databases">
        <title>Sorghum-associated microbial communities from plants grown in Nebraska, USA.</title>
        <authorList>
            <person name="Schachtman D."/>
        </authorList>
    </citation>
    <scope>NUCLEOTIDE SEQUENCE [LARGE SCALE GENOMIC DNA]</scope>
    <source>
        <strain evidence="6 7">BE107</strain>
    </source>
</reference>
<dbReference type="InterPro" id="IPR009057">
    <property type="entry name" value="Homeodomain-like_sf"/>
</dbReference>
<evidence type="ECO:0000313" key="7">
    <source>
        <dbReference type="Proteomes" id="UP001254759"/>
    </source>
</evidence>
<evidence type="ECO:0000256" key="1">
    <source>
        <dbReference type="ARBA" id="ARBA00023015"/>
    </source>
</evidence>
<keyword evidence="2 6" id="KW-0238">DNA-binding</keyword>
<dbReference type="InterPro" id="IPR046348">
    <property type="entry name" value="SIS_dom_sf"/>
</dbReference>
<dbReference type="Gene3D" id="3.40.50.10490">
    <property type="entry name" value="Glucose-6-phosphate isomerase like protein, domain 1"/>
    <property type="match status" value="1"/>
</dbReference>
<sequence>MRTVMERLRDGLAGFPASERRVAQRILADYPVAGLQSASDLAREVGVSAPSVLRMVARMGFASYPDFQRVMREELTAQLSSPLSKSPTTARRSGGAAAPRLQKFATVLEGNLHETFSHLPATEFDQVVRLLADRRNRLHLIGGRFTDALARYLSVQLRILRPGINHLEDQEDNWYDQVLDMGKRDVLLVFDIRRYQPSLLRLAQAASKRQAKVVLVTDQWLSPISRLATHVLPARVAVPSVWDSSVALMAIAEALLTETTEQEWEYGQKRMRELESVRGTASGFPGALPAAEELPKKAARARKS</sequence>
<feature type="compositionally biased region" description="Polar residues" evidence="4">
    <location>
        <begin position="78"/>
        <end position="91"/>
    </location>
</feature>
<dbReference type="EMBL" id="JAVDTT010000003">
    <property type="protein sequence ID" value="MDR6842448.1"/>
    <property type="molecule type" value="Genomic_DNA"/>
</dbReference>
<keyword evidence="1" id="KW-0805">Transcription regulation</keyword>
<dbReference type="SUPFAM" id="SSF46689">
    <property type="entry name" value="Homeodomain-like"/>
    <property type="match status" value="1"/>
</dbReference>
<protein>
    <submittedName>
        <fullName evidence="6">DNA-binding MurR/RpiR family transcriptional regulator</fullName>
    </submittedName>
</protein>
<gene>
    <name evidence="6" type="ORF">J2W94_002742</name>
</gene>
<evidence type="ECO:0000256" key="3">
    <source>
        <dbReference type="ARBA" id="ARBA00023163"/>
    </source>
</evidence>
<keyword evidence="7" id="KW-1185">Reference proteome</keyword>
<dbReference type="InterPro" id="IPR001347">
    <property type="entry name" value="SIS_dom"/>
</dbReference>
<dbReference type="GO" id="GO:0003677">
    <property type="term" value="F:DNA binding"/>
    <property type="evidence" value="ECO:0007669"/>
    <property type="project" value="UniProtKB-KW"/>
</dbReference>
<proteinExistence type="predicted"/>
<dbReference type="Pfam" id="PF01418">
    <property type="entry name" value="HTH_6"/>
    <property type="match status" value="1"/>
</dbReference>
<comment type="caution">
    <text evidence="6">The sequence shown here is derived from an EMBL/GenBank/DDBJ whole genome shotgun (WGS) entry which is preliminary data.</text>
</comment>